<evidence type="ECO:0000313" key="1">
    <source>
        <dbReference type="EMBL" id="NGO62482.1"/>
    </source>
</evidence>
<dbReference type="InterPro" id="IPR036890">
    <property type="entry name" value="HATPase_C_sf"/>
</dbReference>
<keyword evidence="2" id="KW-1185">Reference proteome</keyword>
<dbReference type="Gene3D" id="3.30.565.10">
    <property type="entry name" value="Histidine kinase-like ATPase, C-terminal domain"/>
    <property type="match status" value="1"/>
</dbReference>
<protein>
    <submittedName>
        <fullName evidence="1">Sensor histidine kinase</fullName>
    </submittedName>
</protein>
<sequence>MDTVTTKTDELVKPDMQAVLSRTHLSNTLHDFLLPVFEAVSNAMHGIEAKYGEKEASERGKITITFENANNPLKLKIAVTDNGIGLNDDNYKSFKTPFSGYKLKAHGRGFGRFMAFKVFGRSVYLSRYEFFAEQLTRSFQFDLLRDKEFVFLDDAPVFEETGVTVVYDQLLTNWHDLIRELQSKDVADLIASHFLPYFLYRWLPEITIQFDDQEPQSIKAHFSAVFVQFKSGDFEFFIDGLSETIKYSLTKIPKTKSFKNHCLLFSAADRIVGAPRDLSNKLGQPHFLDEKNESYIVIAVVRSTAFESRLNDARTGLNLGAKTIEGIVSKVSDVIQESEAAQIDKIKSGQSSDLNYALKENPILRLGLKGRSVTDYVASKPNNWSAEEFVSDLAIERFRASNDLSKQIASIMENPNQYREKIEGLASTLDANKKEALAEYVLHRKSVIELVEAARKFRPDGGRTPEDVIHELVFRRFTDNVQASYFEHNLWLIDDALAFLPYISSDRTLHGGGRRTGDKVTDIAFFDDSMVLGDNDGTTVTIVEFKKPSRDDFGFGNIKSDPVLQVIETLEKASERGSITKTDGTFFMFRGVVRRFAFIIADQTPSLVRVLKKHDFKNDWNPEIFVRYRDNEEIFIQAFGYDTLVANAKKRNQAFFSVLLGE</sequence>
<dbReference type="EMBL" id="JAAKZH010000001">
    <property type="protein sequence ID" value="NGO62482.1"/>
    <property type="molecule type" value="Genomic_DNA"/>
</dbReference>
<dbReference type="AlphaFoldDB" id="A0A6M1RMH7"/>
<dbReference type="SUPFAM" id="SSF55874">
    <property type="entry name" value="ATPase domain of HSP90 chaperone/DNA topoisomerase II/histidine kinase"/>
    <property type="match status" value="1"/>
</dbReference>
<keyword evidence="1" id="KW-0418">Kinase</keyword>
<dbReference type="Proteomes" id="UP000477849">
    <property type="component" value="Unassembled WGS sequence"/>
</dbReference>
<name>A0A6M1RMH7_9HYPH</name>
<evidence type="ECO:0000313" key="2">
    <source>
        <dbReference type="Proteomes" id="UP000477849"/>
    </source>
</evidence>
<dbReference type="GO" id="GO:0016301">
    <property type="term" value="F:kinase activity"/>
    <property type="evidence" value="ECO:0007669"/>
    <property type="project" value="UniProtKB-KW"/>
</dbReference>
<organism evidence="1 2">
    <name type="scientific">Rhizobium daejeonense</name>
    <dbReference type="NCBI Taxonomy" id="240521"/>
    <lineage>
        <taxon>Bacteria</taxon>
        <taxon>Pseudomonadati</taxon>
        <taxon>Pseudomonadota</taxon>
        <taxon>Alphaproteobacteria</taxon>
        <taxon>Hyphomicrobiales</taxon>
        <taxon>Rhizobiaceae</taxon>
        <taxon>Rhizobium/Agrobacterium group</taxon>
        <taxon>Rhizobium</taxon>
    </lineage>
</organism>
<comment type="caution">
    <text evidence="1">The sequence shown here is derived from an EMBL/GenBank/DDBJ whole genome shotgun (WGS) entry which is preliminary data.</text>
</comment>
<keyword evidence="1" id="KW-0808">Transferase</keyword>
<proteinExistence type="predicted"/>
<dbReference type="RefSeq" id="WP_163900373.1">
    <property type="nucleotide sequence ID" value="NZ_CP048427.1"/>
</dbReference>
<accession>A0A6M1RMH7</accession>
<gene>
    <name evidence="1" type="ORF">G6N76_02255</name>
</gene>
<reference evidence="1 2" key="1">
    <citation type="submission" date="2020-02" db="EMBL/GenBank/DDBJ databases">
        <title>Genome sequence of the type strain CCBAU10050 of Rhizobium daejeonense.</title>
        <authorList>
            <person name="Gao J."/>
            <person name="Sun J."/>
        </authorList>
    </citation>
    <scope>NUCLEOTIDE SEQUENCE [LARGE SCALE GENOMIC DNA]</scope>
    <source>
        <strain evidence="1 2">CCBAU10050</strain>
    </source>
</reference>